<reference evidence="1 3" key="1">
    <citation type="journal article" date="2010" name="J. Bacteriol.">
        <title>Complete genome sequence of Halalkalicoccus jeotgali B3(T), an extremely halophilic archaeon.</title>
        <authorList>
            <person name="Roh S.W."/>
            <person name="Nam Y.D."/>
            <person name="Nam S.H."/>
            <person name="Choi S.H."/>
            <person name="Park H.S."/>
            <person name="Bae J.W."/>
        </authorList>
    </citation>
    <scope>NUCLEOTIDE SEQUENCE [LARGE SCALE GENOMIC DNA]</scope>
    <source>
        <strain evidence="1">B3</strain>
        <strain evidence="3">DSM 18796 / CECT 7217 / JCM 14584 / KCTC 4019 / B3</strain>
    </source>
</reference>
<evidence type="ECO:0000313" key="3">
    <source>
        <dbReference type="Proteomes" id="UP000000390"/>
    </source>
</evidence>
<dbReference type="HOGENOM" id="CLU_2856981_0_0_2"/>
<dbReference type="AlphaFoldDB" id="D8J7G4"/>
<evidence type="ECO:0000313" key="4">
    <source>
        <dbReference type="Proteomes" id="UP000011645"/>
    </source>
</evidence>
<name>D8J7G4_HALJB</name>
<gene>
    <name evidence="1" type="ordered locus">HacjB3_03330</name>
    <name evidence="2" type="ORF">C497_15977</name>
</gene>
<dbReference type="STRING" id="795797.HacjB3_03330"/>
<dbReference type="EMBL" id="AOHV01000042">
    <property type="protein sequence ID" value="ELY33897.1"/>
    <property type="molecule type" value="Genomic_DNA"/>
</dbReference>
<accession>D8J7G4</accession>
<evidence type="ECO:0000313" key="1">
    <source>
        <dbReference type="EMBL" id="ADJ14059.1"/>
    </source>
</evidence>
<dbReference type="KEGG" id="hje:HacjB3_03330"/>
<dbReference type="Proteomes" id="UP000000390">
    <property type="component" value="Chromosome"/>
</dbReference>
<organism evidence="1 3">
    <name type="scientific">Halalkalicoccus jeotgali (strain DSM 18796 / CECT 7217 / JCM 14584 / KCTC 4019 / B3)</name>
    <dbReference type="NCBI Taxonomy" id="795797"/>
    <lineage>
        <taxon>Archaea</taxon>
        <taxon>Methanobacteriati</taxon>
        <taxon>Methanobacteriota</taxon>
        <taxon>Stenosarchaea group</taxon>
        <taxon>Halobacteria</taxon>
        <taxon>Halobacteriales</taxon>
        <taxon>Halococcaceae</taxon>
        <taxon>Halalkalicoccus</taxon>
    </lineage>
</organism>
<keyword evidence="4" id="KW-1185">Reference proteome</keyword>
<dbReference type="EMBL" id="CP002062">
    <property type="protein sequence ID" value="ADJ14059.1"/>
    <property type="molecule type" value="Genomic_DNA"/>
</dbReference>
<dbReference type="OrthoDB" id="381161at2157"/>
<sequence length="64" mass="7057">MDITTLASELSSEDPTLPPAEARFVEAVEDARAALEDGEIDREEYHARVAAASERYRRGPDPDP</sequence>
<evidence type="ECO:0000313" key="2">
    <source>
        <dbReference type="EMBL" id="ELY33897.1"/>
    </source>
</evidence>
<dbReference type="PATRIC" id="fig|795797.18.peg.666"/>
<proteinExistence type="predicted"/>
<reference evidence="2 4" key="2">
    <citation type="journal article" date="2014" name="PLoS Genet.">
        <title>Phylogenetically driven sequencing of extremely halophilic archaea reveals strategies for static and dynamic osmo-response.</title>
        <authorList>
            <person name="Becker E.A."/>
            <person name="Seitzer P.M."/>
            <person name="Tritt A."/>
            <person name="Larsen D."/>
            <person name="Krusor M."/>
            <person name="Yao A.I."/>
            <person name="Wu D."/>
            <person name="Madern D."/>
            <person name="Eisen J.A."/>
            <person name="Darling A.E."/>
            <person name="Facciotti M.T."/>
        </authorList>
    </citation>
    <scope>NUCLEOTIDE SEQUENCE [LARGE SCALE GENOMIC DNA]</scope>
    <source>
        <strain evidence="2">B3</strain>
        <strain evidence="4">DSM 18796 / CECT 7217 / JCM 14584 / KCTC 4019 / B3</strain>
    </source>
</reference>
<protein>
    <submittedName>
        <fullName evidence="1">Uncharacterized protein</fullName>
    </submittedName>
</protein>
<dbReference type="Proteomes" id="UP000011645">
    <property type="component" value="Unassembled WGS sequence"/>
</dbReference>